<evidence type="ECO:0000313" key="2">
    <source>
        <dbReference type="Proteomes" id="UP000708208"/>
    </source>
</evidence>
<name>A0A8J2J1A5_9HEXA</name>
<dbReference type="AlphaFoldDB" id="A0A8J2J1A5"/>
<comment type="caution">
    <text evidence="1">The sequence shown here is derived from an EMBL/GenBank/DDBJ whole genome shotgun (WGS) entry which is preliminary data.</text>
</comment>
<keyword evidence="2" id="KW-1185">Reference proteome</keyword>
<reference evidence="1" key="1">
    <citation type="submission" date="2021-06" db="EMBL/GenBank/DDBJ databases">
        <authorList>
            <person name="Hodson N. C."/>
            <person name="Mongue J. A."/>
            <person name="Jaron S. K."/>
        </authorList>
    </citation>
    <scope>NUCLEOTIDE SEQUENCE</scope>
</reference>
<evidence type="ECO:0000313" key="1">
    <source>
        <dbReference type="EMBL" id="CAG7677235.1"/>
    </source>
</evidence>
<protein>
    <submittedName>
        <fullName evidence="1">Uncharacterized protein</fullName>
    </submittedName>
</protein>
<sequence>MTMIWTRTSAQSEVWLQGQTPSDTYIPVCKSIVQTESEEHIQRAPMWASGLTVMDERCEERLCAGARKRNGNWGWSLARSPLVLAFAINSYAKVKKSGRARETPPLTPVSL</sequence>
<organism evidence="1 2">
    <name type="scientific">Allacma fusca</name>
    <dbReference type="NCBI Taxonomy" id="39272"/>
    <lineage>
        <taxon>Eukaryota</taxon>
        <taxon>Metazoa</taxon>
        <taxon>Ecdysozoa</taxon>
        <taxon>Arthropoda</taxon>
        <taxon>Hexapoda</taxon>
        <taxon>Collembola</taxon>
        <taxon>Symphypleona</taxon>
        <taxon>Sminthuridae</taxon>
        <taxon>Allacma</taxon>
    </lineage>
</organism>
<proteinExistence type="predicted"/>
<accession>A0A8J2J1A5</accession>
<gene>
    <name evidence="1" type="ORF">AFUS01_LOCUS2451</name>
</gene>
<dbReference type="Proteomes" id="UP000708208">
    <property type="component" value="Unassembled WGS sequence"/>
</dbReference>
<dbReference type="EMBL" id="CAJVCH010014063">
    <property type="protein sequence ID" value="CAG7677235.1"/>
    <property type="molecule type" value="Genomic_DNA"/>
</dbReference>